<dbReference type="Gene3D" id="3.30.559.10">
    <property type="entry name" value="Chloramphenicol acetyltransferase-like domain"/>
    <property type="match status" value="6"/>
</dbReference>
<dbReference type="PANTHER" id="PTHR31642">
    <property type="entry name" value="TRICHOTHECENE 3-O-ACETYLTRANSFERASE"/>
    <property type="match status" value="1"/>
</dbReference>
<dbReference type="InterPro" id="IPR050317">
    <property type="entry name" value="Plant_Fungal_Acyltransferase"/>
</dbReference>
<dbReference type="GO" id="GO:0016747">
    <property type="term" value="F:acyltransferase activity, transferring groups other than amino-acyl groups"/>
    <property type="evidence" value="ECO:0007669"/>
    <property type="project" value="UniProtKB-ARBA"/>
</dbReference>
<accession>A0AAQ3SLL2</accession>
<keyword evidence="5" id="KW-1185">Reference proteome</keyword>
<keyword evidence="3" id="KW-0012">Acyltransferase</keyword>
<dbReference type="Pfam" id="PF02458">
    <property type="entry name" value="Transferase"/>
    <property type="match status" value="3"/>
</dbReference>
<comment type="similarity">
    <text evidence="1">Belongs to the plant acyltransferase family.</text>
</comment>
<evidence type="ECO:0000256" key="1">
    <source>
        <dbReference type="ARBA" id="ARBA00009861"/>
    </source>
</evidence>
<keyword evidence="2" id="KW-0808">Transferase</keyword>
<dbReference type="InterPro" id="IPR023213">
    <property type="entry name" value="CAT-like_dom_sf"/>
</dbReference>
<proteinExistence type="inferred from homology"/>
<reference evidence="4 5" key="1">
    <citation type="submission" date="2024-02" db="EMBL/GenBank/DDBJ databases">
        <title>High-quality chromosome-scale genome assembly of Pensacola bahiagrass (Paspalum notatum Flugge var. saurae).</title>
        <authorList>
            <person name="Vega J.M."/>
            <person name="Podio M."/>
            <person name="Orjuela J."/>
            <person name="Siena L.A."/>
            <person name="Pessino S.C."/>
            <person name="Combes M.C."/>
            <person name="Mariac C."/>
            <person name="Albertini E."/>
            <person name="Pupilli F."/>
            <person name="Ortiz J.P.A."/>
            <person name="Leblanc O."/>
        </authorList>
    </citation>
    <scope>NUCLEOTIDE SEQUENCE [LARGE SCALE GENOMIC DNA]</scope>
    <source>
        <strain evidence="4">R1</strain>
        <tissue evidence="4">Leaf</tissue>
    </source>
</reference>
<name>A0AAQ3SLL2_PASNO</name>
<dbReference type="Proteomes" id="UP001341281">
    <property type="component" value="Chromosome 01"/>
</dbReference>
<dbReference type="EMBL" id="CP144745">
    <property type="protein sequence ID" value="WVZ54063.1"/>
    <property type="molecule type" value="Genomic_DNA"/>
</dbReference>
<sequence>MAPSSSEVQVVESFLVAPREGTPTKRLWLSPLDLDCVQNGHTPTVYFYRHDAAADFFDLARLKASMAKALVPFYPLAGRLGVDKDGRIEICCNGEGALFVVARSDELAVDDFAHVKTSSELKRLFVPCVEPPSIMMAIQVTFLKCGGVALGTALHHAAIDGLSAFHFFQAWSAFSRDGANAAVDLPFHDRTLLRARSPPVVDPAAAAVFCSKLDFSGSPEPTATEVLTVTRDQVASLKRICGGVSAFAALSALVWKCACAARRLPPDAQTRVSFPANVRRSTRPPLPDRYFGNAFINLAATAAAREVAAEDIASMAGRIRGAIGRMDDEVVRSAIDCIELADVDGRPPSGILPETELRVISWLGMPLYDADFGWGKPSAFTRAEWVRGGYVYLMNDGPPVVDGGSGDVLVVVSMEAANMKVFEQLLSAKLWPPKSFLVAPSEATPTKGLWLSPLDLDCVQNGHTPTVYFYRQRPGNPAADFFDLARLKAAMAKALVPFYPLAGHLGVDNNGRIEICCNGEGALFVVARSDELAVDDFNDVEPSSSELKRLFVPRVEPPSMVMAIQVTFLNCGGVALGTALHHAAIDGLSAFHFFQTWSALSRDGDGAAVELPFHDRTLLRPRSPPVVDPDAFSVFCPKLDFANSTETAATQVFTVSRDQVASLKRLCGGASAFAALSALVWQCACAARRLPPDAQVRVSFPANVRRSTSPPLPERYFGNAFINLAATAAARELAAEALASVAARIRGAIRRLDDEVVRTAIDHIELVDVDGRPPSGILPETELRVISWLNMPLYDADFGWGRPSAFTLAEWVRGGYVYLMNDGPPVVDGGSGDVLVVVKRLFVPPVEPPSIVMAIQVTFLNCGGVALGTALHHAAIDGLSAFHFFQTWSALSRSRDGDGAAVELPFHDRTLVRPRSPPVVDPDALSVFCPKLDFSGSTEPTATEVFTITRDQVASLKRLCGGVSAFAALSALVWQCACAARRLPPDAQARVSFPANVRRSTSPPLPDRYFGNAFINLAATAAARELAGEDLASVAGRIRGAMERMDDVVVRSVIDYIELADVDGRPPSGILPETELRVISWLGMPLYDADFWWGKPSAFSRAEWVRGGYVYLMSDGPPVADGGSGDVLVVVSMEAANMKAFEQLLYAKL</sequence>
<protein>
    <submittedName>
        <fullName evidence="4">Uncharacterized protein</fullName>
    </submittedName>
</protein>
<evidence type="ECO:0000256" key="2">
    <source>
        <dbReference type="ARBA" id="ARBA00022679"/>
    </source>
</evidence>
<dbReference type="AlphaFoldDB" id="A0AAQ3SLL2"/>
<evidence type="ECO:0000256" key="3">
    <source>
        <dbReference type="ARBA" id="ARBA00023315"/>
    </source>
</evidence>
<evidence type="ECO:0000313" key="4">
    <source>
        <dbReference type="EMBL" id="WVZ54063.1"/>
    </source>
</evidence>
<dbReference type="PANTHER" id="PTHR31642:SF16">
    <property type="entry name" value="OS08G0543400 PROTEIN"/>
    <property type="match status" value="1"/>
</dbReference>
<organism evidence="4 5">
    <name type="scientific">Paspalum notatum var. saurae</name>
    <dbReference type="NCBI Taxonomy" id="547442"/>
    <lineage>
        <taxon>Eukaryota</taxon>
        <taxon>Viridiplantae</taxon>
        <taxon>Streptophyta</taxon>
        <taxon>Embryophyta</taxon>
        <taxon>Tracheophyta</taxon>
        <taxon>Spermatophyta</taxon>
        <taxon>Magnoliopsida</taxon>
        <taxon>Liliopsida</taxon>
        <taxon>Poales</taxon>
        <taxon>Poaceae</taxon>
        <taxon>PACMAD clade</taxon>
        <taxon>Panicoideae</taxon>
        <taxon>Andropogonodae</taxon>
        <taxon>Paspaleae</taxon>
        <taxon>Paspalinae</taxon>
        <taxon>Paspalum</taxon>
    </lineage>
</organism>
<gene>
    <name evidence="4" type="ORF">U9M48_004928</name>
</gene>
<evidence type="ECO:0000313" key="5">
    <source>
        <dbReference type="Proteomes" id="UP001341281"/>
    </source>
</evidence>